<dbReference type="SUPFAM" id="SSF100950">
    <property type="entry name" value="NagB/RpiA/CoA transferase-like"/>
    <property type="match status" value="2"/>
</dbReference>
<sequence length="909" mass="98818">MPSTVMRMRTLGAFARHASNPTAVFARQFSATVRRAEINKVLPSAAEAIKDMKPNATLLCGGFGLCGVPDTLIDEVLKKPEIVGLTAVSNNAGTDNSGLGKLLKTKQVKKMVASYIGENKTFETMYLTGEVELELTPQGTLAERCAAGGKGIPAFYTPAAFGTVVQTGDLPLKNKADGTPDEYSYPKDVKVFNGKSYLLEHSIAGDYAFVKAYKADKLGNCQFRLAANNFNGAMGRNAKITIVEAEHIVEPGEIPPEAVHLPGIYVKRVIQSSSPKNIEKYTFSKNDNDPDAKAALGTGETAAKRERIVRRAAKEFKNGMYANLGIGMPMLAPGFVGPEVEVQLQSENGILGLGPYPKKGSEDADLINAGKETVTLNPGAAVFGSEESFGMIRSGRIDLTILGAMQVSASGDLANWMLPGKVKGFGGAMDLVSNPSATKVVVTMEHTDKKGNPKIMKQCAFPLTGRACVSRIITELGVFDVDFVKGLTLIEIADGLTVDEIKSKTEAPFKVANDLKPMLGGACLHAWKIFSEFLMTGEQNDPALDLYRFRQHLCHPEEELKLYIQPLNSASVDFISHIIISGNCIFQGNELLALADMKNLGVLELIKPADGIFASFPQVNDRIIRGWSEAVDPFPLLRVLKIWGDQTVTEVSLRWAAKFPSLVLYDVIAGKDGWTSACEEAKATGWTVSQQIARSEDMSILRYLMLFAPSEDMAMKRFFDLSRSIDDDLINLSRDARCVLKHVSYNEAPPLLDCLMDSAKVSVIQPDISRKAVPTETQFCHEAAFEAWAFWLYSLIGQLSGDRDMESRGIGPKQQTVAGPFVLPSKPMACLFLGHSGHGGITSKPSYISRGLFATKRFTFTRLEILKGIIPPNTRLAAGAANSEIAPKRQASVKHNKRKRIEDVLGSFG</sequence>
<protein>
    <submittedName>
        <fullName evidence="2">Coenzyme A transferase</fullName>
    </submittedName>
</protein>
<dbReference type="Pfam" id="PF01144">
    <property type="entry name" value="CoA_trans"/>
    <property type="match status" value="2"/>
</dbReference>
<proteinExistence type="predicted"/>
<dbReference type="RefSeq" id="XP_008594588.1">
    <property type="nucleotide sequence ID" value="XM_008596366.1"/>
</dbReference>
<evidence type="ECO:0000256" key="1">
    <source>
        <dbReference type="ARBA" id="ARBA00022679"/>
    </source>
</evidence>
<dbReference type="NCBIfam" id="TIGR02428">
    <property type="entry name" value="pcaJ_scoB_fam"/>
    <property type="match status" value="1"/>
</dbReference>
<dbReference type="AlphaFoldDB" id="J4KQJ3"/>
<dbReference type="PANTHER" id="PTHR13707:SF23">
    <property type="entry name" value="SUCCINYL-COA:3-KETOACID-COENZYME A TRANSFERASE"/>
    <property type="match status" value="1"/>
</dbReference>
<dbReference type="InterPro" id="IPR004164">
    <property type="entry name" value="CoA_transf_AS"/>
</dbReference>
<gene>
    <name evidence="2" type="ORF">BBA_01269</name>
</gene>
<dbReference type="PANTHER" id="PTHR13707">
    <property type="entry name" value="KETOACID-COENZYME A TRANSFERASE"/>
    <property type="match status" value="1"/>
</dbReference>
<evidence type="ECO:0000313" key="2">
    <source>
        <dbReference type="EMBL" id="EJP69304.1"/>
    </source>
</evidence>
<dbReference type="HOGENOM" id="CLU_319568_0_0_1"/>
<dbReference type="SMART" id="SM00882">
    <property type="entry name" value="CoA_trans"/>
    <property type="match status" value="2"/>
</dbReference>
<dbReference type="GeneID" id="19884281"/>
<keyword evidence="1 2" id="KW-0808">Transferase</keyword>
<dbReference type="InterPro" id="IPR004165">
    <property type="entry name" value="CoA_trans_fam_I"/>
</dbReference>
<organism evidence="2 3">
    <name type="scientific">Beauveria bassiana (strain ARSEF 2860)</name>
    <name type="common">White muscardine disease fungus</name>
    <name type="synonym">Tritirachium shiotae</name>
    <dbReference type="NCBI Taxonomy" id="655819"/>
    <lineage>
        <taxon>Eukaryota</taxon>
        <taxon>Fungi</taxon>
        <taxon>Dikarya</taxon>
        <taxon>Ascomycota</taxon>
        <taxon>Pezizomycotina</taxon>
        <taxon>Sordariomycetes</taxon>
        <taxon>Hypocreomycetidae</taxon>
        <taxon>Hypocreales</taxon>
        <taxon>Cordycipitaceae</taxon>
        <taxon>Beauveria</taxon>
    </lineage>
</organism>
<dbReference type="OrthoDB" id="1933379at2759"/>
<dbReference type="InterPro" id="IPR012791">
    <property type="entry name" value="3-oxoacid_CoA-transf_B"/>
</dbReference>
<name>J4KQJ3_BEAB2</name>
<accession>J4KQJ3</accession>
<dbReference type="FunFam" id="3.40.1080.10:FF:000001">
    <property type="entry name" value="Succinyl-coa:3-ketoacid-coenzyme a transferase subunit b"/>
    <property type="match status" value="1"/>
</dbReference>
<reference evidence="2 3" key="1">
    <citation type="journal article" date="2012" name="Sci. Rep.">
        <title>Genomic perspectives on the evolution of fungal entomopathogenicity in Beauveria bassiana.</title>
        <authorList>
            <person name="Xiao G."/>
            <person name="Ying S.H."/>
            <person name="Zheng P."/>
            <person name="Wang Z.L."/>
            <person name="Zhang S."/>
            <person name="Xie X.Q."/>
            <person name="Shang Y."/>
            <person name="St Leger R.J."/>
            <person name="Zhao G.P."/>
            <person name="Wang C."/>
            <person name="Feng M.G."/>
        </authorList>
    </citation>
    <scope>NUCLEOTIDE SEQUENCE [LARGE SCALE GENOMIC DNA]</scope>
    <source>
        <strain evidence="2 3">ARSEF 2860</strain>
    </source>
</reference>
<dbReference type="PROSITE" id="PS01274">
    <property type="entry name" value="COA_TRANSF_2"/>
    <property type="match status" value="1"/>
</dbReference>
<evidence type="ECO:0000313" key="3">
    <source>
        <dbReference type="Proteomes" id="UP000002762"/>
    </source>
</evidence>
<dbReference type="InParanoid" id="J4KQJ3"/>
<dbReference type="Proteomes" id="UP000002762">
    <property type="component" value="Unassembled WGS sequence"/>
</dbReference>
<keyword evidence="3" id="KW-1185">Reference proteome</keyword>
<dbReference type="GO" id="GO:0008260">
    <property type="term" value="F:succinyl-CoA:3-oxo-acid CoA-transferase activity"/>
    <property type="evidence" value="ECO:0007669"/>
    <property type="project" value="TreeGrafter"/>
</dbReference>
<dbReference type="NCBIfam" id="TIGR02429">
    <property type="entry name" value="pcaI_scoA_fam"/>
    <property type="match status" value="1"/>
</dbReference>
<dbReference type="Gene3D" id="3.40.1080.10">
    <property type="entry name" value="Glutaconate Coenzyme A-transferase"/>
    <property type="match status" value="2"/>
</dbReference>
<dbReference type="EMBL" id="JH725152">
    <property type="protein sequence ID" value="EJP69304.1"/>
    <property type="molecule type" value="Genomic_DNA"/>
</dbReference>
<dbReference type="InterPro" id="IPR012792">
    <property type="entry name" value="3-oxoacid_CoA-transf_A"/>
</dbReference>
<dbReference type="STRING" id="655819.J4KQJ3"/>
<dbReference type="InterPro" id="IPR037171">
    <property type="entry name" value="NagB/RpiA_transferase-like"/>
</dbReference>